<feature type="compositionally biased region" description="Low complexity" evidence="2">
    <location>
        <begin position="191"/>
        <end position="237"/>
    </location>
</feature>
<sequence length="348" mass="38170">MDIDDTGANPWVSVPTVPIRRSAEDMEADPSVGALIVHQRLFEEDFVHPAKRQADVNQQVLPMYMVNDESVRWLRNQHRENASTISSLKQENMGLNQQIQGLWSSCYTREGQLNEAQKAKEQASKELDEQKNLIKAMETRMKENEENMRERFSQLQNENERAMKQHMLQLKNTIKQKDNEIVTLNARVNAASSSVPQASTSTSSSSTGPASTSPISPLSSNSTSGAASSSTAPESSSQVLLSSTRTETTAPGTTPGVTRSPRVGTGRKAVKIVRNDVTLPISPFRTKEQTSGSPRQAPQPQEDTTMDEPDEYGFDASAGSGVWQSASKEGRCRKEISIEENIGEDGSA</sequence>
<reference evidence="4" key="1">
    <citation type="journal article" date="2017" name="Nat. Ecol. Evol.">
        <title>Genome expansion and lineage-specific genetic innovations in the forest pathogenic fungi Armillaria.</title>
        <authorList>
            <person name="Sipos G."/>
            <person name="Prasanna A.N."/>
            <person name="Walter M.C."/>
            <person name="O'Connor E."/>
            <person name="Balint B."/>
            <person name="Krizsan K."/>
            <person name="Kiss B."/>
            <person name="Hess J."/>
            <person name="Varga T."/>
            <person name="Slot J."/>
            <person name="Riley R."/>
            <person name="Boka B."/>
            <person name="Rigling D."/>
            <person name="Barry K."/>
            <person name="Lee J."/>
            <person name="Mihaltcheva S."/>
            <person name="LaButti K."/>
            <person name="Lipzen A."/>
            <person name="Waldron R."/>
            <person name="Moloney N.M."/>
            <person name="Sperisen C."/>
            <person name="Kredics L."/>
            <person name="Vagvoelgyi C."/>
            <person name="Patrignani A."/>
            <person name="Fitzpatrick D."/>
            <person name="Nagy I."/>
            <person name="Doyle S."/>
            <person name="Anderson J.B."/>
            <person name="Grigoriev I.V."/>
            <person name="Gueldener U."/>
            <person name="Muensterkoetter M."/>
            <person name="Nagy L.G."/>
        </authorList>
    </citation>
    <scope>NUCLEOTIDE SEQUENCE [LARGE SCALE GENOMIC DNA]</scope>
    <source>
        <strain evidence="4">28-4</strain>
    </source>
</reference>
<dbReference type="AlphaFoldDB" id="A0A2H3AGU9"/>
<evidence type="ECO:0000313" key="3">
    <source>
        <dbReference type="EMBL" id="PBK58165.1"/>
    </source>
</evidence>
<protein>
    <submittedName>
        <fullName evidence="3">Uncharacterized protein</fullName>
    </submittedName>
</protein>
<evidence type="ECO:0000313" key="4">
    <source>
        <dbReference type="Proteomes" id="UP000218334"/>
    </source>
</evidence>
<feature type="compositionally biased region" description="Low complexity" evidence="2">
    <location>
        <begin position="244"/>
        <end position="259"/>
    </location>
</feature>
<proteinExistence type="predicted"/>
<evidence type="ECO:0000256" key="2">
    <source>
        <dbReference type="SAM" id="MobiDB-lite"/>
    </source>
</evidence>
<keyword evidence="4" id="KW-1185">Reference proteome</keyword>
<dbReference type="Proteomes" id="UP000218334">
    <property type="component" value="Unassembled WGS sequence"/>
</dbReference>
<accession>A0A2H3AGU9</accession>
<keyword evidence="1" id="KW-0175">Coiled coil</keyword>
<organism evidence="3 4">
    <name type="scientific">Armillaria solidipes</name>
    <dbReference type="NCBI Taxonomy" id="1076256"/>
    <lineage>
        <taxon>Eukaryota</taxon>
        <taxon>Fungi</taxon>
        <taxon>Dikarya</taxon>
        <taxon>Basidiomycota</taxon>
        <taxon>Agaricomycotina</taxon>
        <taxon>Agaricomycetes</taxon>
        <taxon>Agaricomycetidae</taxon>
        <taxon>Agaricales</taxon>
        <taxon>Marasmiineae</taxon>
        <taxon>Physalacriaceae</taxon>
        <taxon>Armillaria</taxon>
    </lineage>
</organism>
<evidence type="ECO:0000256" key="1">
    <source>
        <dbReference type="SAM" id="Coils"/>
    </source>
</evidence>
<feature type="compositionally biased region" description="Acidic residues" evidence="2">
    <location>
        <begin position="304"/>
        <end position="313"/>
    </location>
</feature>
<name>A0A2H3AGU9_9AGAR</name>
<gene>
    <name evidence="3" type="ORF">ARMSODRAFT_1028479</name>
</gene>
<dbReference type="EMBL" id="KZ293604">
    <property type="protein sequence ID" value="PBK58165.1"/>
    <property type="molecule type" value="Genomic_DNA"/>
</dbReference>
<feature type="compositionally biased region" description="Polar residues" evidence="2">
    <location>
        <begin position="289"/>
        <end position="303"/>
    </location>
</feature>
<feature type="region of interest" description="Disordered" evidence="2">
    <location>
        <begin position="191"/>
        <end position="332"/>
    </location>
</feature>
<feature type="coiled-coil region" evidence="1">
    <location>
        <begin position="109"/>
        <end position="187"/>
    </location>
</feature>